<evidence type="ECO:0000256" key="1">
    <source>
        <dbReference type="ARBA" id="ARBA00004325"/>
    </source>
</evidence>
<dbReference type="STRING" id="1365824.V5EVW1"/>
<dbReference type="Pfam" id="PF04718">
    <property type="entry name" value="ATP-synt_G"/>
    <property type="match status" value="1"/>
</dbReference>
<evidence type="ECO:0000256" key="9">
    <source>
        <dbReference type="ARBA" id="ARBA00023310"/>
    </source>
</evidence>
<dbReference type="OrthoDB" id="437at2759"/>
<dbReference type="GO" id="GO:0015986">
    <property type="term" value="P:proton motive force-driven ATP synthesis"/>
    <property type="evidence" value="ECO:0007669"/>
    <property type="project" value="InterPro"/>
</dbReference>
<keyword evidence="5" id="KW-0375">Hydrogen ion transport</keyword>
<dbReference type="HOGENOM" id="CLU_118199_0_0_1"/>
<evidence type="ECO:0000256" key="3">
    <source>
        <dbReference type="ARBA" id="ARBA00022448"/>
    </source>
</evidence>
<comment type="similarity">
    <text evidence="2">Belongs to the ATPase g subunit family.</text>
</comment>
<dbReference type="AlphaFoldDB" id="V5EVW1"/>
<dbReference type="GO" id="GO:0015078">
    <property type="term" value="F:proton transmembrane transporter activity"/>
    <property type="evidence" value="ECO:0007669"/>
    <property type="project" value="InterPro"/>
</dbReference>
<dbReference type="InterPro" id="IPR006808">
    <property type="entry name" value="ATP_synth_F0_gsu_mt"/>
</dbReference>
<keyword evidence="6" id="KW-0406">Ion transport</keyword>
<keyword evidence="11" id="KW-1185">Reference proteome</keyword>
<proteinExistence type="inferred from homology"/>
<gene>
    <name evidence="10" type="ORF">PSEUBRA_SCAF3g03923</name>
</gene>
<evidence type="ECO:0000313" key="11">
    <source>
        <dbReference type="Proteomes" id="UP000019377"/>
    </source>
</evidence>
<sequence>MFARSTAVFRATGARHFSASTRSANVQQKATEAVNEVQKKAPSAINDLQKKAQELGGPALKRVEGLLGGYSEPIKYNLSVASNIAKQVYVAEALAPPTSVNSITSAYRQIYTHATDKAFWAKLLTKGDWKRVGIYALEAYGIFTIGEMIGRRSLVGYKLDTSNHGHGHH</sequence>
<evidence type="ECO:0000256" key="2">
    <source>
        <dbReference type="ARBA" id="ARBA00005699"/>
    </source>
</evidence>
<comment type="subcellular location">
    <subcellularLocation>
        <location evidence="1">Mitochondrion membrane</location>
    </subcellularLocation>
</comment>
<accession>V5EVW1</accession>
<reference evidence="11" key="1">
    <citation type="journal article" date="2013" name="Genome Announc.">
        <title>Draft genome sequence of Pseudozyma brasiliensis sp. nov. strain GHG001, a high producer of endo-1,4-xylanase isolated from an insect pest of sugarcane.</title>
        <authorList>
            <person name="Oliveira J.V.D.C."/>
            <person name="dos Santos R.A.C."/>
            <person name="Borges T.A."/>
            <person name="Riano-Pachon D.M."/>
            <person name="Goldman G.H."/>
        </authorList>
    </citation>
    <scope>NUCLEOTIDE SEQUENCE [LARGE SCALE GENOMIC DNA]</scope>
    <source>
        <strain evidence="11">GHG001</strain>
    </source>
</reference>
<evidence type="ECO:0000313" key="10">
    <source>
        <dbReference type="EMBL" id="EST06414.1"/>
    </source>
</evidence>
<keyword evidence="4" id="KW-0138">CF(0)</keyword>
<dbReference type="EMBL" id="KI545873">
    <property type="protein sequence ID" value="EST06414.1"/>
    <property type="molecule type" value="Genomic_DNA"/>
</dbReference>
<organism evidence="10 11">
    <name type="scientific">Kalmanozyma brasiliensis (strain GHG001)</name>
    <name type="common">Yeast</name>
    <name type="synonym">Pseudozyma brasiliensis</name>
    <dbReference type="NCBI Taxonomy" id="1365824"/>
    <lineage>
        <taxon>Eukaryota</taxon>
        <taxon>Fungi</taxon>
        <taxon>Dikarya</taxon>
        <taxon>Basidiomycota</taxon>
        <taxon>Ustilaginomycotina</taxon>
        <taxon>Ustilaginomycetes</taxon>
        <taxon>Ustilaginales</taxon>
        <taxon>Ustilaginaceae</taxon>
        <taxon>Kalmanozyma</taxon>
    </lineage>
</organism>
<dbReference type="eggNOG" id="KOG4103">
    <property type="taxonomic scope" value="Eukaryota"/>
</dbReference>
<dbReference type="OMA" id="NMTPPNL"/>
<keyword evidence="3" id="KW-0813">Transport</keyword>
<evidence type="ECO:0000256" key="7">
    <source>
        <dbReference type="ARBA" id="ARBA00023128"/>
    </source>
</evidence>
<dbReference type="GO" id="GO:0045259">
    <property type="term" value="C:proton-transporting ATP synthase complex"/>
    <property type="evidence" value="ECO:0007669"/>
    <property type="project" value="UniProtKB-KW"/>
</dbReference>
<keyword evidence="7" id="KW-0496">Mitochondrion</keyword>
<evidence type="ECO:0000256" key="8">
    <source>
        <dbReference type="ARBA" id="ARBA00023136"/>
    </source>
</evidence>
<dbReference type="GO" id="GO:0031966">
    <property type="term" value="C:mitochondrial membrane"/>
    <property type="evidence" value="ECO:0007669"/>
    <property type="project" value="UniProtKB-SubCell"/>
</dbReference>
<evidence type="ECO:0000256" key="4">
    <source>
        <dbReference type="ARBA" id="ARBA00022547"/>
    </source>
</evidence>
<evidence type="ECO:0000256" key="5">
    <source>
        <dbReference type="ARBA" id="ARBA00022781"/>
    </source>
</evidence>
<evidence type="ECO:0000256" key="6">
    <source>
        <dbReference type="ARBA" id="ARBA00023065"/>
    </source>
</evidence>
<keyword evidence="8" id="KW-0472">Membrane</keyword>
<name>V5EVW1_KALBG</name>
<dbReference type="Proteomes" id="UP000019377">
    <property type="component" value="Unassembled WGS sequence"/>
</dbReference>
<keyword evidence="9" id="KW-0066">ATP synthesis</keyword>
<protein>
    <submittedName>
        <fullName evidence="10">Uncharacterized protein</fullName>
    </submittedName>
</protein>
<dbReference type="GeneID" id="27420538"/>
<dbReference type="RefSeq" id="XP_016291403.1">
    <property type="nucleotide sequence ID" value="XM_016437860.1"/>
</dbReference>